<dbReference type="InterPro" id="IPR032869">
    <property type="entry name" value="WHH_dom_containing"/>
</dbReference>
<evidence type="ECO:0000256" key="1">
    <source>
        <dbReference type="SAM" id="MobiDB-lite"/>
    </source>
</evidence>
<dbReference type="Gene3D" id="3.40.1580.10">
    <property type="entry name" value="SMI1/KNR4-like"/>
    <property type="match status" value="1"/>
</dbReference>
<gene>
    <name evidence="3" type="ORF">QFZ56_003288</name>
</gene>
<name>A0ABU0Q0Y3_STRAH</name>
<dbReference type="EMBL" id="JAUSYA010000001">
    <property type="protein sequence ID" value="MDQ0684325.1"/>
    <property type="molecule type" value="Genomic_DNA"/>
</dbReference>
<organism evidence="3 4">
    <name type="scientific">Streptomyces achromogenes</name>
    <dbReference type="NCBI Taxonomy" id="67255"/>
    <lineage>
        <taxon>Bacteria</taxon>
        <taxon>Bacillati</taxon>
        <taxon>Actinomycetota</taxon>
        <taxon>Actinomycetes</taxon>
        <taxon>Kitasatosporales</taxon>
        <taxon>Streptomycetaceae</taxon>
        <taxon>Streptomyces</taxon>
    </lineage>
</organism>
<dbReference type="InterPro" id="IPR037883">
    <property type="entry name" value="Knr4/Smi1-like_sf"/>
</dbReference>
<feature type="compositionally biased region" description="Basic and acidic residues" evidence="1">
    <location>
        <begin position="1"/>
        <end position="10"/>
    </location>
</feature>
<evidence type="ECO:0000313" key="3">
    <source>
        <dbReference type="EMBL" id="MDQ0684325.1"/>
    </source>
</evidence>
<evidence type="ECO:0000313" key="4">
    <source>
        <dbReference type="Proteomes" id="UP001243364"/>
    </source>
</evidence>
<dbReference type="Pfam" id="PF09346">
    <property type="entry name" value="SMI1_KNR4"/>
    <property type="match status" value="1"/>
</dbReference>
<sequence length="381" mass="40654">MVDARRRSLETVDTGRGGWGPEAEPPVAGRTECRRGQTAMTTGRLGLGAPPGRQVGGQGTPPNAAYAGQVVHFPDPVRAARHPRGVRVDERGYPDFSPYARAVAEIADPPEGFGVDELRLTDYVSANAASAASGHELWDTVPAVATPHGWTWHHVVGSRRLELVPVEVKALLRHHGGVSTALVDQGKRGTRPLQETRPAHFGLPKSGVAVSEQQVQGVEEDLGYRLPGAYRSFLKAAGGCAPVGAALDAELGLLVDQPFFTVRDEAAVNDLVYVNKCLRDHLTKDYLSVGFVQGGLLAVKVRGERAGSVWFCSYDDVRDVDPGWSPAERMERLLLPCGEDFDVFLSRLAGNPPELATVANLMVDGGFARAVPASSVSSAGE</sequence>
<evidence type="ECO:0000259" key="2">
    <source>
        <dbReference type="SMART" id="SM00860"/>
    </source>
</evidence>
<accession>A0ABU0Q0Y3</accession>
<dbReference type="SMART" id="SM00860">
    <property type="entry name" value="SMI1_KNR4"/>
    <property type="match status" value="1"/>
</dbReference>
<dbReference type="Pfam" id="PF14414">
    <property type="entry name" value="WHH"/>
    <property type="match status" value="1"/>
</dbReference>
<protein>
    <recommendedName>
        <fullName evidence="2">Knr4/Smi1-like domain-containing protein</fullName>
    </recommendedName>
</protein>
<feature type="region of interest" description="Disordered" evidence="1">
    <location>
        <begin position="1"/>
        <end position="33"/>
    </location>
</feature>
<dbReference type="SUPFAM" id="SSF160631">
    <property type="entry name" value="SMI1/KNR4-like"/>
    <property type="match status" value="1"/>
</dbReference>
<keyword evidence="4" id="KW-1185">Reference proteome</keyword>
<feature type="domain" description="Knr4/Smi1-like" evidence="2">
    <location>
        <begin position="209"/>
        <end position="347"/>
    </location>
</feature>
<proteinExistence type="predicted"/>
<comment type="caution">
    <text evidence="3">The sequence shown here is derived from an EMBL/GenBank/DDBJ whole genome shotgun (WGS) entry which is preliminary data.</text>
</comment>
<reference evidence="3 4" key="1">
    <citation type="submission" date="2023-07" db="EMBL/GenBank/DDBJ databases">
        <title>Comparative genomics of wheat-associated soil bacteria to identify genetic determinants of phenazine resistance.</title>
        <authorList>
            <person name="Mouncey N."/>
        </authorList>
    </citation>
    <scope>NUCLEOTIDE SEQUENCE [LARGE SCALE GENOMIC DNA]</scope>
    <source>
        <strain evidence="3 4">W4I19-2</strain>
    </source>
</reference>
<dbReference type="InterPro" id="IPR018958">
    <property type="entry name" value="Knr4/Smi1-like_dom"/>
</dbReference>
<dbReference type="Proteomes" id="UP001243364">
    <property type="component" value="Unassembled WGS sequence"/>
</dbReference>